<gene>
    <name evidence="2" type="ORF">T4A_4896</name>
</gene>
<proteinExistence type="predicted"/>
<feature type="region of interest" description="Disordered" evidence="1">
    <location>
        <begin position="1"/>
        <end position="26"/>
    </location>
</feature>
<sequence>MSPSCQPVADSSRSPEEDLAGRGVPKWYPSCVTLPIYSALLEMFFFSTMMGSINSMEHFFSRGDASYFVILA</sequence>
<dbReference type="Proteomes" id="UP000054632">
    <property type="component" value="Unassembled WGS sequence"/>
</dbReference>
<feature type="compositionally biased region" description="Polar residues" evidence="1">
    <location>
        <begin position="1"/>
        <end position="12"/>
    </location>
</feature>
<name>A0A0V1EDM0_TRIPS</name>
<evidence type="ECO:0000313" key="2">
    <source>
        <dbReference type="EMBL" id="KRY71888.1"/>
    </source>
</evidence>
<protein>
    <submittedName>
        <fullName evidence="2">Uncharacterized protein</fullName>
    </submittedName>
</protein>
<comment type="caution">
    <text evidence="2">The sequence shown here is derived from an EMBL/GenBank/DDBJ whole genome shotgun (WGS) entry which is preliminary data.</text>
</comment>
<evidence type="ECO:0000256" key="1">
    <source>
        <dbReference type="SAM" id="MobiDB-lite"/>
    </source>
</evidence>
<organism evidence="2 3">
    <name type="scientific">Trichinella pseudospiralis</name>
    <name type="common">Parasitic roundworm</name>
    <dbReference type="NCBI Taxonomy" id="6337"/>
    <lineage>
        <taxon>Eukaryota</taxon>
        <taxon>Metazoa</taxon>
        <taxon>Ecdysozoa</taxon>
        <taxon>Nematoda</taxon>
        <taxon>Enoplea</taxon>
        <taxon>Dorylaimia</taxon>
        <taxon>Trichinellida</taxon>
        <taxon>Trichinellidae</taxon>
        <taxon>Trichinella</taxon>
    </lineage>
</organism>
<dbReference type="AlphaFoldDB" id="A0A0V1EDM0"/>
<dbReference type="EMBL" id="JYDR01000051">
    <property type="protein sequence ID" value="KRY71888.1"/>
    <property type="molecule type" value="Genomic_DNA"/>
</dbReference>
<evidence type="ECO:0000313" key="3">
    <source>
        <dbReference type="Proteomes" id="UP000054632"/>
    </source>
</evidence>
<reference evidence="2 3" key="1">
    <citation type="submission" date="2015-01" db="EMBL/GenBank/DDBJ databases">
        <title>Evolution of Trichinella species and genotypes.</title>
        <authorList>
            <person name="Korhonen P.K."/>
            <person name="Edoardo P."/>
            <person name="Giuseppe L.R."/>
            <person name="Gasser R.B."/>
        </authorList>
    </citation>
    <scope>NUCLEOTIDE SEQUENCE [LARGE SCALE GENOMIC DNA]</scope>
    <source>
        <strain evidence="2">ISS13</strain>
    </source>
</reference>
<accession>A0A0V1EDM0</accession>